<organism evidence="1 2">
    <name type="scientific">Glossina hytrovirus (isolate Glossina pallidipes/Ethiopia/Seibersdorf/-)</name>
    <name type="common">GHV</name>
    <dbReference type="NCBI Taxonomy" id="379529"/>
    <lineage>
        <taxon>Viruses</taxon>
        <taxon>Viruses incertae sedis</taxon>
        <taxon>Naldaviricetes</taxon>
        <taxon>Lefavirales</taxon>
        <taxon>Hytrosaviridae</taxon>
        <taxon>Glossinavirus</taxon>
        <taxon>Glossinavirus glopallidipedis</taxon>
    </lineage>
</organism>
<evidence type="ECO:0000313" key="2">
    <source>
        <dbReference type="Proteomes" id="UP000011301"/>
    </source>
</evidence>
<dbReference type="EMBL" id="EF568108">
    <property type="protein sequence ID" value="ABQ08802.1"/>
    <property type="molecule type" value="Genomic_DNA"/>
</dbReference>
<accession>B0YLI3</accession>
<dbReference type="RefSeq" id="YP_001686977.1">
    <property type="nucleotide sequence ID" value="NC_010356.1"/>
</dbReference>
<protein>
    <submittedName>
        <fullName evidence="1">Uncharacterized protein</fullName>
    </submittedName>
</protein>
<proteinExistence type="predicted"/>
<dbReference type="KEGG" id="vg:5950844"/>
<dbReference type="GeneID" id="5950844"/>
<reference evidence="1 2" key="1">
    <citation type="journal article" date="2007" name="J. Virol. Methods">
        <title>Development of a non-destructive PCR method for detection of the salivary gland hypertrophy virus (SGHV) in tsetse flies.</title>
        <authorList>
            <person name="Abd-Alla A."/>
            <person name="Bossin H."/>
            <person name="Cousserans F."/>
            <person name="Parker A."/>
            <person name="Bergoin M."/>
            <person name="Robinson A."/>
        </authorList>
    </citation>
    <scope>NUCLEOTIDE SEQUENCE [LARGE SCALE GENOMIC DNA]</scope>
    <source>
        <strain evidence="2">Isolate Glossina pallidipes/Ethiopia/Seibersdorf/-</strain>
    </source>
</reference>
<keyword evidence="2" id="KW-1185">Reference proteome</keyword>
<organismHost>
    <name type="scientific">Glossina</name>
    <name type="common">tsetse flies</name>
    <dbReference type="NCBI Taxonomy" id="7393"/>
</organismHost>
<dbReference type="Proteomes" id="UP000011301">
    <property type="component" value="Segment"/>
</dbReference>
<reference evidence="1 2" key="2">
    <citation type="journal article" date="2008" name="J. Virol.">
        <title>Genome analysis of a Glossina pallidipes salivary gland hypertrophy virus reveals a novel, large, double-stranded circular DNA virus.</title>
        <authorList>
            <person name="Abd-Alla A.M."/>
            <person name="Cousserans F."/>
            <person name="Parker A.G."/>
            <person name="Jehle J.A."/>
            <person name="Parker N.J."/>
            <person name="Vlak J.M."/>
            <person name="Robinson A.S."/>
            <person name="Bergoin M."/>
        </authorList>
    </citation>
    <scope>NUCLEOTIDE SEQUENCE [LARGE SCALE GENOMIC DNA]</scope>
    <source>
        <strain evidence="2">Isolate Glossina pallidipes/Ethiopia/Seibersdorf/-</strain>
    </source>
</reference>
<name>B0YLI3_GHVS</name>
<gene>
    <name evidence="1" type="ORF">SGHV029</name>
</gene>
<evidence type="ECO:0000313" key="1">
    <source>
        <dbReference type="EMBL" id="ABQ08802.1"/>
    </source>
</evidence>
<sequence length="227" mass="27137">MDVEACIHRRQFCDILQMPQRDFHKIKKTFLREKPSLDPRNLLELVILIKFFKKTFKEISVNITSSTVKLLYDLNINLSCIKILHIRSFDNDIYNGWYEYLSIIFPSINYLSIAANCYLINTKRFFNLNHLHVYSSQITRESSSDLKINRLDITICFDSDYKKIIEFIKQIKVNEMGIFNGKILKRRKIKDLFLKLNKFTIEKIYIDDDFIFNFIMNNHNVVNIKSK</sequence>